<evidence type="ECO:0000259" key="1">
    <source>
        <dbReference type="PROSITE" id="PS51186"/>
    </source>
</evidence>
<accession>A0A562S7H9</accession>
<comment type="caution">
    <text evidence="2">The sequence shown here is derived from an EMBL/GenBank/DDBJ whole genome shotgun (WGS) entry which is preliminary data.</text>
</comment>
<sequence>MDRKYDTVLTERVSGQETDELLHLYLDFFYNREPLTKCIGFSRERLFSIAKTVYGGESSLSQAFCWIARIPAEGGRAAGFILCEDPAFAAGLQQKPENLTGDEAERILAVSALHEELLFPLHEMGGTGKGAGLHLTAVGVAPEYEGRGIAMRLMQTALAAACNAGFHYVFSECTGVGSRKLHEKCGFEQLKTIAVKDFLLNGEAPFEGCDVDICLMVKYFCKGLHQRP</sequence>
<evidence type="ECO:0000313" key="2">
    <source>
        <dbReference type="EMBL" id="TWI77347.1"/>
    </source>
</evidence>
<protein>
    <submittedName>
        <fullName evidence="2">Acetyltransferase (GNAT) family protein</fullName>
    </submittedName>
</protein>
<evidence type="ECO:0000313" key="3">
    <source>
        <dbReference type="Proteomes" id="UP000318307"/>
    </source>
</evidence>
<dbReference type="PROSITE" id="PS51186">
    <property type="entry name" value="GNAT"/>
    <property type="match status" value="1"/>
</dbReference>
<dbReference type="Proteomes" id="UP000318307">
    <property type="component" value="Unassembled WGS sequence"/>
</dbReference>
<proteinExistence type="predicted"/>
<dbReference type="InterPro" id="IPR000182">
    <property type="entry name" value="GNAT_dom"/>
</dbReference>
<name>A0A562S7H9_9BACT</name>
<dbReference type="PANTHER" id="PTHR20905">
    <property type="entry name" value="N-ACETYLTRANSFERASE-RELATED"/>
    <property type="match status" value="1"/>
</dbReference>
<dbReference type="OrthoDB" id="9794566at2"/>
<dbReference type="Gene3D" id="3.40.630.30">
    <property type="match status" value="1"/>
</dbReference>
<keyword evidence="3" id="KW-1185">Reference proteome</keyword>
<dbReference type="EMBL" id="VLLC01000001">
    <property type="protein sequence ID" value="TWI77347.1"/>
    <property type="molecule type" value="Genomic_DNA"/>
</dbReference>
<reference evidence="2 3" key="1">
    <citation type="submission" date="2019-07" db="EMBL/GenBank/DDBJ databases">
        <title>Genome sequencing of 100 strains of the haloalkaliphilic chemolithoautotrophic sulfur-oxidizing bacterium Thioalkalivibrio.</title>
        <authorList>
            <person name="Muyzer G."/>
        </authorList>
    </citation>
    <scope>NUCLEOTIDE SEQUENCE [LARGE SCALE GENOMIC DNA]</scope>
    <source>
        <strain evidence="2 3">ASO4-4</strain>
    </source>
</reference>
<dbReference type="SUPFAM" id="SSF55729">
    <property type="entry name" value="Acyl-CoA N-acyltransferases (Nat)"/>
    <property type="match status" value="1"/>
</dbReference>
<dbReference type="RefSeq" id="WP_144681302.1">
    <property type="nucleotide sequence ID" value="NZ_VLLC01000001.1"/>
</dbReference>
<dbReference type="InterPro" id="IPR016181">
    <property type="entry name" value="Acyl_CoA_acyltransferase"/>
</dbReference>
<dbReference type="GO" id="GO:0008080">
    <property type="term" value="F:N-acetyltransferase activity"/>
    <property type="evidence" value="ECO:0007669"/>
    <property type="project" value="TreeGrafter"/>
</dbReference>
<dbReference type="AlphaFoldDB" id="A0A562S7H9"/>
<feature type="domain" description="N-acetyltransferase" evidence="1">
    <location>
        <begin position="30"/>
        <end position="212"/>
    </location>
</feature>
<gene>
    <name evidence="2" type="ORF">LZ24_00152</name>
</gene>
<dbReference type="Pfam" id="PF00583">
    <property type="entry name" value="Acetyltransf_1"/>
    <property type="match status" value="1"/>
</dbReference>
<keyword evidence="2" id="KW-0808">Transferase</keyword>
<dbReference type="PANTHER" id="PTHR20905:SF1">
    <property type="entry name" value="AT07410P-RELATED"/>
    <property type="match status" value="1"/>
</dbReference>
<organism evidence="2 3">
    <name type="scientific">Desulfobotulus alkaliphilus</name>
    <dbReference type="NCBI Taxonomy" id="622671"/>
    <lineage>
        <taxon>Bacteria</taxon>
        <taxon>Pseudomonadati</taxon>
        <taxon>Thermodesulfobacteriota</taxon>
        <taxon>Desulfobacteria</taxon>
        <taxon>Desulfobacterales</taxon>
        <taxon>Desulfobacteraceae</taxon>
        <taxon>Desulfobotulus</taxon>
    </lineage>
</organism>
<dbReference type="CDD" id="cd04301">
    <property type="entry name" value="NAT_SF"/>
    <property type="match status" value="1"/>
</dbReference>